<dbReference type="AlphaFoldDB" id="A0A8H6W5E9"/>
<dbReference type="EMBL" id="JACAZE010000012">
    <property type="protein sequence ID" value="KAF7302418.1"/>
    <property type="molecule type" value="Genomic_DNA"/>
</dbReference>
<evidence type="ECO:0000256" key="3">
    <source>
        <dbReference type="ARBA" id="ARBA00022833"/>
    </source>
</evidence>
<keyword evidence="2" id="KW-0479">Metal-binding</keyword>
<keyword evidence="6" id="KW-1185">Reference proteome</keyword>
<dbReference type="Pfam" id="PF04828">
    <property type="entry name" value="GFA"/>
    <property type="match status" value="2"/>
</dbReference>
<dbReference type="OrthoDB" id="2993351at2759"/>
<comment type="caution">
    <text evidence="5">The sequence shown here is derived from an EMBL/GenBank/DDBJ whole genome shotgun (WGS) entry which is preliminary data.</text>
</comment>
<protein>
    <recommendedName>
        <fullName evidence="4">CENP-V/GFA domain-containing protein</fullName>
    </recommendedName>
</protein>
<gene>
    <name evidence="5" type="ORF">HMN09_00875600</name>
</gene>
<evidence type="ECO:0000313" key="6">
    <source>
        <dbReference type="Proteomes" id="UP000613580"/>
    </source>
</evidence>
<comment type="similarity">
    <text evidence="1">Belongs to the Gfa family.</text>
</comment>
<dbReference type="PANTHER" id="PTHR28620">
    <property type="entry name" value="CENTROMERE PROTEIN V"/>
    <property type="match status" value="1"/>
</dbReference>
<dbReference type="InterPro" id="IPR052355">
    <property type="entry name" value="CENP-V-like"/>
</dbReference>
<organism evidence="5 6">
    <name type="scientific">Mycena chlorophos</name>
    <name type="common">Agaric fungus</name>
    <name type="synonym">Agaricus chlorophos</name>
    <dbReference type="NCBI Taxonomy" id="658473"/>
    <lineage>
        <taxon>Eukaryota</taxon>
        <taxon>Fungi</taxon>
        <taxon>Dikarya</taxon>
        <taxon>Basidiomycota</taxon>
        <taxon>Agaricomycotina</taxon>
        <taxon>Agaricomycetes</taxon>
        <taxon>Agaricomycetidae</taxon>
        <taxon>Agaricales</taxon>
        <taxon>Marasmiineae</taxon>
        <taxon>Mycenaceae</taxon>
        <taxon>Mycena</taxon>
    </lineage>
</organism>
<evidence type="ECO:0000259" key="4">
    <source>
        <dbReference type="PROSITE" id="PS51891"/>
    </source>
</evidence>
<dbReference type="GO" id="GO:0046872">
    <property type="term" value="F:metal ion binding"/>
    <property type="evidence" value="ECO:0007669"/>
    <property type="project" value="UniProtKB-KW"/>
</dbReference>
<dbReference type="Gene3D" id="2.170.150.70">
    <property type="match status" value="2"/>
</dbReference>
<evidence type="ECO:0000256" key="1">
    <source>
        <dbReference type="ARBA" id="ARBA00005495"/>
    </source>
</evidence>
<feature type="domain" description="CENP-V/GFA" evidence="4">
    <location>
        <begin position="148"/>
        <end position="269"/>
    </location>
</feature>
<dbReference type="InterPro" id="IPR011057">
    <property type="entry name" value="Mss4-like_sf"/>
</dbReference>
<evidence type="ECO:0000313" key="5">
    <source>
        <dbReference type="EMBL" id="KAF7302418.1"/>
    </source>
</evidence>
<feature type="domain" description="CENP-V/GFA" evidence="4">
    <location>
        <begin position="13"/>
        <end position="128"/>
    </location>
</feature>
<accession>A0A8H6W5E9</accession>
<reference evidence="5" key="1">
    <citation type="submission" date="2020-05" db="EMBL/GenBank/DDBJ databases">
        <title>Mycena genomes resolve the evolution of fungal bioluminescence.</title>
        <authorList>
            <person name="Tsai I.J."/>
        </authorList>
    </citation>
    <scope>NUCLEOTIDE SEQUENCE</scope>
    <source>
        <strain evidence="5">110903Hualien_Pintung</strain>
    </source>
</reference>
<dbReference type="PROSITE" id="PS51891">
    <property type="entry name" value="CENP_V_GFA"/>
    <property type="match status" value="2"/>
</dbReference>
<name>A0A8H6W5E9_MYCCL</name>
<dbReference type="GO" id="GO:0016846">
    <property type="term" value="F:carbon-sulfur lyase activity"/>
    <property type="evidence" value="ECO:0007669"/>
    <property type="project" value="InterPro"/>
</dbReference>
<evidence type="ECO:0000256" key="2">
    <source>
        <dbReference type="ARBA" id="ARBA00022723"/>
    </source>
</evidence>
<keyword evidence="3" id="KW-0862">Zinc</keyword>
<dbReference type="Proteomes" id="UP000613580">
    <property type="component" value="Unassembled WGS sequence"/>
</dbReference>
<proteinExistence type="inferred from homology"/>
<dbReference type="SUPFAM" id="SSF51316">
    <property type="entry name" value="Mss4-like"/>
    <property type="match status" value="2"/>
</dbReference>
<dbReference type="InterPro" id="IPR006913">
    <property type="entry name" value="CENP-V/GFA"/>
</dbReference>
<dbReference type="PANTHER" id="PTHR28620:SF1">
    <property type="entry name" value="CENP-V_GFA DOMAIN-CONTAINING PROTEIN"/>
    <property type="match status" value="1"/>
</dbReference>
<sequence>MATLPSYPGMSTYFGNCHCGAFKFRLVAGSELKEAAVCDCSICSKKGHRLHSVGGNDGFIVTKGDVQTDKTLTTYTFGNKKWRHRFCKVCGTPLLIQGPLLMASLRAIQNVDLDALPLNTDHKGSELEPIYRPPTPPAVDCPPGSTRYTGGCHCGAITYTLIQPDSEKLTTLSDCNCSICSRNGPLHAYIATKNLTVHGAETGVTEYSFGSKQGVHTFCKTCGVAVYTRFAGPEDGYLSPARRALNARTLNGVDLAEFEVTKANGKGYPPEYVVPE</sequence>